<name>A0A2C6MD69_9FIRM</name>
<organism evidence="2 3">
    <name type="scientific">Desulforamulus profundi</name>
    <dbReference type="NCBI Taxonomy" id="1383067"/>
    <lineage>
        <taxon>Bacteria</taxon>
        <taxon>Bacillati</taxon>
        <taxon>Bacillota</taxon>
        <taxon>Clostridia</taxon>
        <taxon>Eubacteriales</taxon>
        <taxon>Peptococcaceae</taxon>
        <taxon>Desulforamulus</taxon>
    </lineage>
</organism>
<comment type="caution">
    <text evidence="2">The sequence shown here is derived from an EMBL/GenBank/DDBJ whole genome shotgun (WGS) entry which is preliminary data.</text>
</comment>
<dbReference type="Proteomes" id="UP000222564">
    <property type="component" value="Unassembled WGS sequence"/>
</dbReference>
<evidence type="ECO:0000313" key="2">
    <source>
        <dbReference type="EMBL" id="PHJ38018.1"/>
    </source>
</evidence>
<sequence length="94" mass="10650">MLFLIHKSPPLKIQVNVLSLFDQNDPDTELSEDILNYLYKYCLKRIYGCLKCAFRVSKIVGPLQKIGNIQPIDSADMPGEKPKNHTLNGEVFGN</sequence>
<protein>
    <submittedName>
        <fullName evidence="2">Uncharacterized protein</fullName>
    </submittedName>
</protein>
<gene>
    <name evidence="2" type="ORF">P378_12400</name>
</gene>
<evidence type="ECO:0000313" key="3">
    <source>
        <dbReference type="Proteomes" id="UP000222564"/>
    </source>
</evidence>
<dbReference type="AlphaFoldDB" id="A0A2C6MD69"/>
<evidence type="ECO:0000256" key="1">
    <source>
        <dbReference type="SAM" id="MobiDB-lite"/>
    </source>
</evidence>
<reference evidence="2 3" key="1">
    <citation type="submission" date="2013-09" db="EMBL/GenBank/DDBJ databases">
        <title>Biodegradation of hydrocarbons in the deep terrestrial subsurface : characterization of a microbial consortium composed of two Desulfotomaculum species originating from a deep geological formation.</title>
        <authorList>
            <person name="Aullo T."/>
            <person name="Berlendis S."/>
            <person name="Lascourreges J.-F."/>
            <person name="Dessort D."/>
            <person name="Saint-Laurent S."/>
            <person name="Schraauwers B."/>
            <person name="Mas J."/>
            <person name="Magot M."/>
            <person name="Ranchou-Peyruse A."/>
        </authorList>
    </citation>
    <scope>NUCLEOTIDE SEQUENCE [LARGE SCALE GENOMIC DNA]</scope>
    <source>
        <strain evidence="2 3">Bs107</strain>
    </source>
</reference>
<proteinExistence type="predicted"/>
<feature type="region of interest" description="Disordered" evidence="1">
    <location>
        <begin position="74"/>
        <end position="94"/>
    </location>
</feature>
<keyword evidence="3" id="KW-1185">Reference proteome</keyword>
<dbReference type="EMBL" id="AWQQ01000065">
    <property type="protein sequence ID" value="PHJ38018.1"/>
    <property type="molecule type" value="Genomic_DNA"/>
</dbReference>
<accession>A0A2C6MD69</accession>